<dbReference type="GO" id="GO:0000166">
    <property type="term" value="F:nucleotide binding"/>
    <property type="evidence" value="ECO:0007669"/>
    <property type="project" value="UniProtKB-KW"/>
</dbReference>
<keyword evidence="2" id="KW-0547">Nucleotide-binding</keyword>
<dbReference type="Gene3D" id="1.20.5.4130">
    <property type="match status" value="1"/>
</dbReference>
<comment type="caution">
    <text evidence="6">The sequence shown here is derived from an EMBL/GenBank/DDBJ whole genome shotgun (WGS) entry which is preliminary data.</text>
</comment>
<evidence type="ECO:0000313" key="6">
    <source>
        <dbReference type="EMBL" id="KAE8718054.1"/>
    </source>
</evidence>
<dbReference type="Pfam" id="PF18052">
    <property type="entry name" value="Rx_N"/>
    <property type="match status" value="1"/>
</dbReference>
<evidence type="ECO:0000256" key="1">
    <source>
        <dbReference type="ARBA" id="ARBA00022737"/>
    </source>
</evidence>
<organism evidence="6 7">
    <name type="scientific">Hibiscus syriacus</name>
    <name type="common">Rose of Sharon</name>
    <dbReference type="NCBI Taxonomy" id="106335"/>
    <lineage>
        <taxon>Eukaryota</taxon>
        <taxon>Viridiplantae</taxon>
        <taxon>Streptophyta</taxon>
        <taxon>Embryophyta</taxon>
        <taxon>Tracheophyta</taxon>
        <taxon>Spermatophyta</taxon>
        <taxon>Magnoliopsida</taxon>
        <taxon>eudicotyledons</taxon>
        <taxon>Gunneridae</taxon>
        <taxon>Pentapetalae</taxon>
        <taxon>rosids</taxon>
        <taxon>malvids</taxon>
        <taxon>Malvales</taxon>
        <taxon>Malvaceae</taxon>
        <taxon>Malvoideae</taxon>
        <taxon>Hibiscus</taxon>
    </lineage>
</organism>
<dbReference type="EMBL" id="VEPZ02000817">
    <property type="protein sequence ID" value="KAE8718054.1"/>
    <property type="molecule type" value="Genomic_DNA"/>
</dbReference>
<dbReference type="AlphaFoldDB" id="A0A6A3BN48"/>
<keyword evidence="4" id="KW-0175">Coiled coil</keyword>
<proteinExistence type="predicted"/>
<gene>
    <name evidence="6" type="ORF">F3Y22_tig00110020pilonHSYRG00512</name>
</gene>
<feature type="domain" description="Disease resistance N-terminal" evidence="5">
    <location>
        <begin position="5"/>
        <end position="59"/>
    </location>
</feature>
<dbReference type="GO" id="GO:0006952">
    <property type="term" value="P:defense response"/>
    <property type="evidence" value="ECO:0007669"/>
    <property type="project" value="UniProtKB-KW"/>
</dbReference>
<feature type="coiled-coil region" evidence="4">
    <location>
        <begin position="24"/>
        <end position="51"/>
    </location>
</feature>
<evidence type="ECO:0000259" key="5">
    <source>
        <dbReference type="Pfam" id="PF18052"/>
    </source>
</evidence>
<accession>A0A6A3BN48</accession>
<evidence type="ECO:0000256" key="2">
    <source>
        <dbReference type="ARBA" id="ARBA00022741"/>
    </source>
</evidence>
<evidence type="ECO:0000256" key="3">
    <source>
        <dbReference type="ARBA" id="ARBA00022821"/>
    </source>
</evidence>
<dbReference type="Proteomes" id="UP000436088">
    <property type="component" value="Unassembled WGS sequence"/>
</dbReference>
<dbReference type="CDD" id="cd14798">
    <property type="entry name" value="RX-CC_like"/>
    <property type="match status" value="1"/>
</dbReference>
<sequence length="227" mass="25627">MEVAIVSLVVRRISDLLSHEALFLKDAQKQVESLKAELKRMQSFLEDSNRQPEQDKRLRGIQGIVERFTCIFTKPVHQHKIGVQVKEIQTKLKSIRETLPAYEIPGDGAGSSSVSIEEEDVVSLEAQRNNGNPILEGPLKQNNVQMRSSVPLRPFTSYASVLKSSRFLKPAKQILDEFLGLDYGVSDIPLEILAEDGADNDPITCSYKIQHRWKNSRLILLLDEVYA</sequence>
<evidence type="ECO:0000313" key="7">
    <source>
        <dbReference type="Proteomes" id="UP000436088"/>
    </source>
</evidence>
<keyword evidence="1" id="KW-0677">Repeat</keyword>
<reference evidence="6" key="1">
    <citation type="submission" date="2019-09" db="EMBL/GenBank/DDBJ databases">
        <title>Draft genome information of white flower Hibiscus syriacus.</title>
        <authorList>
            <person name="Kim Y.-M."/>
        </authorList>
    </citation>
    <scope>NUCLEOTIDE SEQUENCE [LARGE SCALE GENOMIC DNA]</scope>
    <source>
        <strain evidence="6">YM2019G1</strain>
    </source>
</reference>
<name>A0A6A3BN48_HIBSY</name>
<keyword evidence="3" id="KW-0611">Plant defense</keyword>
<protein>
    <recommendedName>
        <fullName evidence="5">Disease resistance N-terminal domain-containing protein</fullName>
    </recommendedName>
</protein>
<evidence type="ECO:0000256" key="4">
    <source>
        <dbReference type="SAM" id="Coils"/>
    </source>
</evidence>
<keyword evidence="7" id="KW-1185">Reference proteome</keyword>
<dbReference type="InterPro" id="IPR041118">
    <property type="entry name" value="Rx_N"/>
</dbReference>
<dbReference type="InterPro" id="IPR038005">
    <property type="entry name" value="RX-like_CC"/>
</dbReference>